<dbReference type="InterPro" id="IPR013766">
    <property type="entry name" value="Thioredoxin_domain"/>
</dbReference>
<dbReference type="GO" id="GO:0017004">
    <property type="term" value="P:cytochrome complex assembly"/>
    <property type="evidence" value="ECO:0007669"/>
    <property type="project" value="UniProtKB-KW"/>
</dbReference>
<reference evidence="9 10" key="1">
    <citation type="submission" date="2015-03" db="EMBL/GenBank/DDBJ databases">
        <title>Genome assembly of Sandaracinus amylolyticus DSM 53668.</title>
        <authorList>
            <person name="Sharma G."/>
            <person name="Subramanian S."/>
        </authorList>
    </citation>
    <scope>NUCLEOTIDE SEQUENCE [LARGE SCALE GENOMIC DNA]</scope>
    <source>
        <strain evidence="9 10">DSM 53668</strain>
    </source>
</reference>
<gene>
    <name evidence="9" type="ORF">DB32_002431</name>
</gene>
<dbReference type="PANTHER" id="PTHR32234:SF0">
    <property type="entry name" value="THIOL:DISULFIDE INTERCHANGE PROTEIN DSBD"/>
    <property type="match status" value="1"/>
</dbReference>
<evidence type="ECO:0000256" key="7">
    <source>
        <dbReference type="SAM" id="Phobius"/>
    </source>
</evidence>
<dbReference type="KEGG" id="samy:DB32_002431"/>
<keyword evidence="2" id="KW-1003">Cell membrane</keyword>
<dbReference type="InterPro" id="IPR036249">
    <property type="entry name" value="Thioredoxin-like_sf"/>
</dbReference>
<dbReference type="GO" id="GO:0005886">
    <property type="term" value="C:plasma membrane"/>
    <property type="evidence" value="ECO:0007669"/>
    <property type="project" value="UniProtKB-SubCell"/>
</dbReference>
<feature type="transmembrane region" description="Helical" evidence="7">
    <location>
        <begin position="293"/>
        <end position="311"/>
    </location>
</feature>
<dbReference type="Gene3D" id="3.40.30.10">
    <property type="entry name" value="Glutaredoxin"/>
    <property type="match status" value="1"/>
</dbReference>
<dbReference type="STRING" id="927083.DB32_002431"/>
<feature type="transmembrane region" description="Helical" evidence="7">
    <location>
        <begin position="157"/>
        <end position="183"/>
    </location>
</feature>
<evidence type="ECO:0000313" key="9">
    <source>
        <dbReference type="EMBL" id="AKF05282.1"/>
    </source>
</evidence>
<keyword evidence="10" id="KW-1185">Reference proteome</keyword>
<feature type="transmembrane region" description="Helical" evidence="7">
    <location>
        <begin position="189"/>
        <end position="214"/>
    </location>
</feature>
<dbReference type="SUPFAM" id="SSF52833">
    <property type="entry name" value="Thioredoxin-like"/>
    <property type="match status" value="1"/>
</dbReference>
<protein>
    <submittedName>
        <fullName evidence="9">Cytochrome c-type biogenesis protein DsbD</fullName>
    </submittedName>
</protein>
<proteinExistence type="predicted"/>
<evidence type="ECO:0000256" key="1">
    <source>
        <dbReference type="ARBA" id="ARBA00004651"/>
    </source>
</evidence>
<feature type="transmembrane region" description="Helical" evidence="7">
    <location>
        <begin position="84"/>
        <end position="106"/>
    </location>
</feature>
<accession>A0A0F6YH03</accession>
<evidence type="ECO:0000256" key="3">
    <source>
        <dbReference type="ARBA" id="ARBA00022692"/>
    </source>
</evidence>
<keyword evidence="6 7" id="KW-0472">Membrane</keyword>
<dbReference type="GO" id="GO:0045454">
    <property type="term" value="P:cell redox homeostasis"/>
    <property type="evidence" value="ECO:0007669"/>
    <property type="project" value="TreeGrafter"/>
</dbReference>
<feature type="domain" description="Thioredoxin" evidence="8">
    <location>
        <begin position="299"/>
        <end position="436"/>
    </location>
</feature>
<comment type="subcellular location">
    <subcellularLocation>
        <location evidence="1">Cell membrane</location>
        <topology evidence="1">Multi-pass membrane protein</topology>
    </subcellularLocation>
</comment>
<keyword evidence="5 7" id="KW-1133">Transmembrane helix</keyword>
<dbReference type="Pfam" id="PF13899">
    <property type="entry name" value="Thioredoxin_7"/>
    <property type="match status" value="1"/>
</dbReference>
<dbReference type="PROSITE" id="PS51352">
    <property type="entry name" value="THIOREDOXIN_2"/>
    <property type="match status" value="1"/>
</dbReference>
<organism evidence="9 10">
    <name type="scientific">Sandaracinus amylolyticus</name>
    <dbReference type="NCBI Taxonomy" id="927083"/>
    <lineage>
        <taxon>Bacteria</taxon>
        <taxon>Pseudomonadati</taxon>
        <taxon>Myxococcota</taxon>
        <taxon>Polyangia</taxon>
        <taxon>Polyangiales</taxon>
        <taxon>Sandaracinaceae</taxon>
        <taxon>Sandaracinus</taxon>
    </lineage>
</organism>
<dbReference type="Proteomes" id="UP000034883">
    <property type="component" value="Chromosome"/>
</dbReference>
<evidence type="ECO:0000256" key="5">
    <source>
        <dbReference type="ARBA" id="ARBA00022989"/>
    </source>
</evidence>
<dbReference type="GO" id="GO:0015035">
    <property type="term" value="F:protein-disulfide reductase activity"/>
    <property type="evidence" value="ECO:0007669"/>
    <property type="project" value="TreeGrafter"/>
</dbReference>
<dbReference type="EMBL" id="CP011125">
    <property type="protein sequence ID" value="AKF05282.1"/>
    <property type="molecule type" value="Genomic_DNA"/>
</dbReference>
<feature type="transmembrane region" description="Helical" evidence="7">
    <location>
        <begin position="258"/>
        <end position="281"/>
    </location>
</feature>
<evidence type="ECO:0000256" key="4">
    <source>
        <dbReference type="ARBA" id="ARBA00022748"/>
    </source>
</evidence>
<dbReference type="Pfam" id="PF02683">
    <property type="entry name" value="DsbD_TM"/>
    <property type="match status" value="1"/>
</dbReference>
<name>A0A0F6YH03_9BACT</name>
<sequence length="436" mass="46362">MVSHHVLVRTTGFPILGAMFDVAAEFEAALSSGNWLVALPLIYVVGLGTALTPCVYPMIAITVSVFGARQAKTKVEGAMLSTSYVLGMCALMTPLGVFSAVSGGFFGEWLNYPVVLIGFAVLFVALALAMFGLYELNLPPALQNRLAGVGGIGMKGAFALGFAMALIATPCTGPALLALLAWIGNTGNVGIGAGAMFVYALGLGTLFWVVGTFAVSLPKSGRWMEMVKSVFGIVLCVMALYWIKDLIPGLMDAFERSWLVLAIALGVAAIGLAVGAVHLDFHEPSNAVRGRKALGIVLTTVGSFATLAWVLTPTLSGTGGEGLTWREDFQAAVAEARDQGRPYIVDFGASWCQACGELERNTFTDPRVVEEGSRFVAVHVDLSPGQDTPEKRALLRQYAQRGLPLVVLHASDGREVHRVTQFVEAEEFLSLMQQVQ</sequence>
<feature type="transmembrane region" description="Helical" evidence="7">
    <location>
        <begin position="112"/>
        <end position="136"/>
    </location>
</feature>
<keyword evidence="3 7" id="KW-0812">Transmembrane</keyword>
<dbReference type="InterPro" id="IPR003834">
    <property type="entry name" value="Cyt_c_assmbl_TM_dom"/>
</dbReference>
<feature type="transmembrane region" description="Helical" evidence="7">
    <location>
        <begin position="41"/>
        <end position="63"/>
    </location>
</feature>
<feature type="transmembrane region" description="Helical" evidence="7">
    <location>
        <begin position="226"/>
        <end position="243"/>
    </location>
</feature>
<evidence type="ECO:0000256" key="2">
    <source>
        <dbReference type="ARBA" id="ARBA00022475"/>
    </source>
</evidence>
<evidence type="ECO:0000259" key="8">
    <source>
        <dbReference type="PROSITE" id="PS51352"/>
    </source>
</evidence>
<evidence type="ECO:0000313" key="10">
    <source>
        <dbReference type="Proteomes" id="UP000034883"/>
    </source>
</evidence>
<dbReference type="PANTHER" id="PTHR32234">
    <property type="entry name" value="THIOL:DISULFIDE INTERCHANGE PROTEIN DSBD"/>
    <property type="match status" value="1"/>
</dbReference>
<dbReference type="AlphaFoldDB" id="A0A0F6YH03"/>
<evidence type="ECO:0000256" key="6">
    <source>
        <dbReference type="ARBA" id="ARBA00023136"/>
    </source>
</evidence>
<keyword evidence="4" id="KW-0201">Cytochrome c-type biogenesis</keyword>